<dbReference type="EMBL" id="MT142165">
    <property type="protein sequence ID" value="QJA75454.1"/>
    <property type="molecule type" value="Genomic_DNA"/>
</dbReference>
<name>A0A6M3JZZ0_9ZZZZ</name>
<dbReference type="AlphaFoldDB" id="A0A6M3JZZ0"/>
<proteinExistence type="predicted"/>
<accession>A0A6M3JZZ0</accession>
<organism evidence="1">
    <name type="scientific">viral metagenome</name>
    <dbReference type="NCBI Taxonomy" id="1070528"/>
    <lineage>
        <taxon>unclassified sequences</taxon>
        <taxon>metagenomes</taxon>
        <taxon>organismal metagenomes</taxon>
    </lineage>
</organism>
<evidence type="ECO:0000313" key="1">
    <source>
        <dbReference type="EMBL" id="QJA75454.1"/>
    </source>
</evidence>
<protein>
    <submittedName>
        <fullName evidence="1">Uncharacterized protein</fullName>
    </submittedName>
</protein>
<reference evidence="1" key="1">
    <citation type="submission" date="2020-03" db="EMBL/GenBank/DDBJ databases">
        <title>The deep terrestrial virosphere.</title>
        <authorList>
            <person name="Holmfeldt K."/>
            <person name="Nilsson E."/>
            <person name="Simone D."/>
            <person name="Lopez-Fernandez M."/>
            <person name="Wu X."/>
            <person name="de Brujin I."/>
            <person name="Lundin D."/>
            <person name="Andersson A."/>
            <person name="Bertilsson S."/>
            <person name="Dopson M."/>
        </authorList>
    </citation>
    <scope>NUCLEOTIDE SEQUENCE</scope>
    <source>
        <strain evidence="1">MM415A01778</strain>
    </source>
</reference>
<gene>
    <name evidence="1" type="ORF">MM415A01778_0007</name>
</gene>
<sequence>MMAEKILNSSDNRVIADFISLEFNCAVEEKDVALFKSSQLPEEFDIENRRIQYYGGLIHNTRHV</sequence>